<evidence type="ECO:0000313" key="3">
    <source>
        <dbReference type="Proteomes" id="UP000461768"/>
    </source>
</evidence>
<reference evidence="2 3" key="2">
    <citation type="submission" date="2020-02" db="EMBL/GenBank/DDBJ databases">
        <title>Candidatus Galacturonibacter soehngenii shows hetero-acetogenic catabolism of galacturonic acid but lacks a canonical carbon monoxide dehydrogenase/acetyl-CoA synthase complex.</title>
        <authorList>
            <person name="Diender M."/>
            <person name="Stouten G.R."/>
            <person name="Petersen J.F."/>
            <person name="Nielsen P.H."/>
            <person name="Dueholm M.S."/>
            <person name="Pronk J.T."/>
            <person name="Van Loosdrecht M.C.M."/>
        </authorList>
    </citation>
    <scope>NUCLEOTIDE SEQUENCE [LARGE SCALE GENOMIC DNA]</scope>
    <source>
        <strain evidence="2">GalUA</strain>
    </source>
</reference>
<evidence type="ECO:0000313" key="2">
    <source>
        <dbReference type="EMBL" id="KAB1440197.1"/>
    </source>
</evidence>
<keyword evidence="2" id="KW-0378">Hydrolase</keyword>
<dbReference type="Proteomes" id="UP000461768">
    <property type="component" value="Unassembled WGS sequence"/>
</dbReference>
<dbReference type="InterPro" id="IPR042047">
    <property type="entry name" value="SleB_dom1"/>
</dbReference>
<dbReference type="InterPro" id="IPR011105">
    <property type="entry name" value="Cell_wall_hydrolase_SleB"/>
</dbReference>
<dbReference type="OrthoDB" id="9785345at2"/>
<organism evidence="2 3">
    <name type="scientific">Candidatus Galacturonatibacter soehngenii</name>
    <dbReference type="NCBI Taxonomy" id="2307010"/>
    <lineage>
        <taxon>Bacteria</taxon>
        <taxon>Bacillati</taxon>
        <taxon>Bacillota</taxon>
        <taxon>Clostridia</taxon>
        <taxon>Lachnospirales</taxon>
        <taxon>Lachnospiraceae</taxon>
        <taxon>Candidatus Galacturonatibacter</taxon>
    </lineage>
</organism>
<dbReference type="EMBL" id="WAGX01000004">
    <property type="protein sequence ID" value="KAB1440197.1"/>
    <property type="molecule type" value="Genomic_DNA"/>
</dbReference>
<sequence length="155" mass="17548">MSKVMSYQETDENIVESTSETVPKIELSSQDYKALLRIVEAEATGEDKKGKILVGNVIMNRVRSEEFPDTVEKVVFQRVGGHVQFSPTADGRYESVDISDETKEAIKDILNGVDYSQGALFFSARDKADPSNMSWFDTNLKWLFEYGGHEFYTVK</sequence>
<reference evidence="2 3" key="1">
    <citation type="submission" date="2019-09" db="EMBL/GenBank/DDBJ databases">
        <authorList>
            <person name="Valk L.C."/>
        </authorList>
    </citation>
    <scope>NUCLEOTIDE SEQUENCE [LARGE SCALE GENOMIC DNA]</scope>
    <source>
        <strain evidence="2">GalUA</strain>
    </source>
</reference>
<comment type="caution">
    <text evidence="2">The sequence shown here is derived from an EMBL/GenBank/DDBJ whole genome shotgun (WGS) entry which is preliminary data.</text>
</comment>
<accession>A0A7V7UD89</accession>
<name>A0A7V7UD89_9FIRM</name>
<gene>
    <name evidence="2" type="ORF">F7O84_03740</name>
</gene>
<dbReference type="GO" id="GO:0016787">
    <property type="term" value="F:hydrolase activity"/>
    <property type="evidence" value="ECO:0007669"/>
    <property type="project" value="UniProtKB-KW"/>
</dbReference>
<dbReference type="Pfam" id="PF07486">
    <property type="entry name" value="Hydrolase_2"/>
    <property type="match status" value="1"/>
</dbReference>
<dbReference type="AlphaFoldDB" id="A0A7V7UD89"/>
<feature type="domain" description="Cell wall hydrolase SleB" evidence="1">
    <location>
        <begin position="45"/>
        <end position="152"/>
    </location>
</feature>
<dbReference type="Gene3D" id="1.10.10.2520">
    <property type="entry name" value="Cell wall hydrolase SleB, domain 1"/>
    <property type="match status" value="1"/>
</dbReference>
<protein>
    <submittedName>
        <fullName evidence="2">Cell wall hydrolase</fullName>
    </submittedName>
</protein>
<keyword evidence="3" id="KW-1185">Reference proteome</keyword>
<evidence type="ECO:0000259" key="1">
    <source>
        <dbReference type="Pfam" id="PF07486"/>
    </source>
</evidence>
<proteinExistence type="predicted"/>